<sequence>MHPTLYFGTAAVKSGVGKAIGMTFCLPVNVTELGVLEPRQLYLDRYLQLPEPLVTRGKDAKNPLYVNGAATLNPQARDTVVGGSVEQQRVVFGRVHSLASARLVVEALNQYGDAGIE</sequence>
<organism evidence="1 2">
    <name type="scientific">Peronospora matthiolae</name>
    <dbReference type="NCBI Taxonomy" id="2874970"/>
    <lineage>
        <taxon>Eukaryota</taxon>
        <taxon>Sar</taxon>
        <taxon>Stramenopiles</taxon>
        <taxon>Oomycota</taxon>
        <taxon>Peronosporomycetes</taxon>
        <taxon>Peronosporales</taxon>
        <taxon>Peronosporaceae</taxon>
        <taxon>Peronospora</taxon>
    </lineage>
</organism>
<proteinExistence type="predicted"/>
<gene>
    <name evidence="1" type="ORF">PM001_LOCUS26200</name>
</gene>
<comment type="caution">
    <text evidence="1">The sequence shown here is derived from an EMBL/GenBank/DDBJ whole genome shotgun (WGS) entry which is preliminary data.</text>
</comment>
<evidence type="ECO:0000313" key="2">
    <source>
        <dbReference type="Proteomes" id="UP001162060"/>
    </source>
</evidence>
<dbReference type="Proteomes" id="UP001162060">
    <property type="component" value="Unassembled WGS sequence"/>
</dbReference>
<evidence type="ECO:0000313" key="1">
    <source>
        <dbReference type="EMBL" id="CAK7941050.1"/>
    </source>
</evidence>
<protein>
    <submittedName>
        <fullName evidence="1">Uncharacterized protein</fullName>
    </submittedName>
</protein>
<name>A0AAV1V2Q3_9STRA</name>
<dbReference type="AlphaFoldDB" id="A0AAV1V2Q3"/>
<accession>A0AAV1V2Q3</accession>
<reference evidence="1" key="1">
    <citation type="submission" date="2024-01" db="EMBL/GenBank/DDBJ databases">
        <authorList>
            <person name="Webb A."/>
        </authorList>
    </citation>
    <scope>NUCLEOTIDE SEQUENCE</scope>
    <source>
        <strain evidence="1">Pm1</strain>
    </source>
</reference>
<dbReference type="EMBL" id="CAKLBY020000261">
    <property type="protein sequence ID" value="CAK7941050.1"/>
    <property type="molecule type" value="Genomic_DNA"/>
</dbReference>